<keyword evidence="1" id="KW-0732">Signal</keyword>
<proteinExistence type="predicted"/>
<keyword evidence="3" id="KW-1185">Reference proteome</keyword>
<dbReference type="AlphaFoldDB" id="A0A183J4S5"/>
<name>A0A183J4S5_9BILA</name>
<organism evidence="4">
    <name type="scientific">Soboliphyme baturini</name>
    <dbReference type="NCBI Taxonomy" id="241478"/>
    <lineage>
        <taxon>Eukaryota</taxon>
        <taxon>Metazoa</taxon>
        <taxon>Ecdysozoa</taxon>
        <taxon>Nematoda</taxon>
        <taxon>Enoplea</taxon>
        <taxon>Dorylaimia</taxon>
        <taxon>Dioctophymatida</taxon>
        <taxon>Dioctophymatoidea</taxon>
        <taxon>Soboliphymatidae</taxon>
        <taxon>Soboliphyme</taxon>
    </lineage>
</organism>
<dbReference type="EMBL" id="UZAM01014697">
    <property type="protein sequence ID" value="VDP35273.1"/>
    <property type="molecule type" value="Genomic_DNA"/>
</dbReference>
<evidence type="ECO:0000313" key="4">
    <source>
        <dbReference type="WBParaSite" id="SBAD_0001124901-mRNA-1"/>
    </source>
</evidence>
<gene>
    <name evidence="2" type="ORF">SBAD_LOCUS10873</name>
</gene>
<feature type="chain" id="PRO_5043140385" evidence="1">
    <location>
        <begin position="24"/>
        <end position="255"/>
    </location>
</feature>
<protein>
    <submittedName>
        <fullName evidence="4">NTR domain-containing protein</fullName>
    </submittedName>
</protein>
<dbReference type="Proteomes" id="UP000270296">
    <property type="component" value="Unassembled WGS sequence"/>
</dbReference>
<reference evidence="2 3" key="2">
    <citation type="submission" date="2018-11" db="EMBL/GenBank/DDBJ databases">
        <authorList>
            <consortium name="Pathogen Informatics"/>
        </authorList>
    </citation>
    <scope>NUCLEOTIDE SEQUENCE [LARGE SCALE GENOMIC DNA]</scope>
</reference>
<evidence type="ECO:0000313" key="3">
    <source>
        <dbReference type="Proteomes" id="UP000270296"/>
    </source>
</evidence>
<feature type="signal peptide" evidence="1">
    <location>
        <begin position="1"/>
        <end position="23"/>
    </location>
</feature>
<accession>A0A183J4S5</accession>
<evidence type="ECO:0000256" key="1">
    <source>
        <dbReference type="SAM" id="SignalP"/>
    </source>
</evidence>
<sequence length="255" mass="29251">MSGEATVMRILCMFFTCFSCAVAQLRTGSIRLTGYDQTLSVQNIPSRYTELCPLHSYLRYLCNKKDVPVQHGNGETRPSVRILEMKRIGNEADIMFGITYSEEVEAENPLPTLTECRLLHDREQDPQLTSQNRWIKPTVQMVPNSTYNFGYLYDATKYDQYSIAFISPRDTVTHLQILLVKVDCNSSGQELVLYMSKKKYKLCRPVKGDRRLIAGKPYAIRSRFTIIAVLKQEDDGFQASVTTRLTVERTVTYNE</sequence>
<evidence type="ECO:0000313" key="2">
    <source>
        <dbReference type="EMBL" id="VDP35273.1"/>
    </source>
</evidence>
<reference evidence="4" key="1">
    <citation type="submission" date="2016-06" db="UniProtKB">
        <authorList>
            <consortium name="WormBaseParasite"/>
        </authorList>
    </citation>
    <scope>IDENTIFICATION</scope>
</reference>
<dbReference type="WBParaSite" id="SBAD_0001124901-mRNA-1">
    <property type="protein sequence ID" value="SBAD_0001124901-mRNA-1"/>
    <property type="gene ID" value="SBAD_0001124901"/>
</dbReference>